<dbReference type="GeneID" id="17251866"/>
<dbReference type="Pfam" id="PF00415">
    <property type="entry name" value="RCC1"/>
    <property type="match status" value="1"/>
</dbReference>
<reference evidence="2" key="2">
    <citation type="submission" date="2024-10" db="UniProtKB">
        <authorList>
            <consortium name="EnsemblProtists"/>
        </authorList>
    </citation>
    <scope>IDENTIFICATION</scope>
</reference>
<evidence type="ECO:0000313" key="2">
    <source>
        <dbReference type="EnsemblProtists" id="EOD05715"/>
    </source>
</evidence>
<dbReference type="InterPro" id="IPR000408">
    <property type="entry name" value="Reg_chr_condens"/>
</dbReference>
<evidence type="ECO:0000256" key="1">
    <source>
        <dbReference type="PROSITE-ProRule" id="PRU00235"/>
    </source>
</evidence>
<dbReference type="SUPFAM" id="SSF50985">
    <property type="entry name" value="RCC1/BLIP-II"/>
    <property type="match status" value="1"/>
</dbReference>
<dbReference type="InterPro" id="IPR051553">
    <property type="entry name" value="Ran_GTPase-activating"/>
</dbReference>
<dbReference type="PROSITE" id="PS00626">
    <property type="entry name" value="RCC1_2"/>
    <property type="match status" value="1"/>
</dbReference>
<dbReference type="GO" id="GO:0005737">
    <property type="term" value="C:cytoplasm"/>
    <property type="evidence" value="ECO:0007669"/>
    <property type="project" value="TreeGrafter"/>
</dbReference>
<keyword evidence="3" id="KW-1185">Reference proteome</keyword>
<dbReference type="KEGG" id="ehx:EMIHUDRAFT_250169"/>
<sequence length="251" mass="26333">MARAVDANGRGYVMQPDGSVQCDDSNVASQLPPPPVLPRLRAPPACGTSHCIGIARDLAVVVSWATSPDGNRFGQLGCGTVDRRCNTYEMRSVALPTASGRIVAAAVGDAHSAFVSDQGELLVCGSDRWLQLGQDLLWAKGAVWQRSPQPVRKLLGTKVVGVACGADHTIALDEARTVWAFGRGEHGQLFGDARRPFTSAPAVSAPLTGKEPSASSVFARGNCSCVVGEAGELLKCIGRCEGLGLRRPSKK</sequence>
<dbReference type="EnsemblProtists" id="EOD05715">
    <property type="protein sequence ID" value="EOD05715"/>
    <property type="gene ID" value="EMIHUDRAFT_250169"/>
</dbReference>
<protein>
    <recommendedName>
        <fullName evidence="4">Regulator of chromosome condensation</fullName>
    </recommendedName>
</protein>
<dbReference type="eggNOG" id="KOG0941">
    <property type="taxonomic scope" value="Eukaryota"/>
</dbReference>
<feature type="repeat" description="RCC1" evidence="1">
    <location>
        <begin position="119"/>
        <end position="175"/>
    </location>
</feature>
<dbReference type="InterPro" id="IPR009091">
    <property type="entry name" value="RCC1/BLIP-II"/>
</dbReference>
<accession>A0A0D3I380</accession>
<dbReference type="AlphaFoldDB" id="A0A0D3I380"/>
<evidence type="ECO:0000313" key="3">
    <source>
        <dbReference type="Proteomes" id="UP000013827"/>
    </source>
</evidence>
<reference evidence="3" key="1">
    <citation type="journal article" date="2013" name="Nature">
        <title>Pan genome of the phytoplankton Emiliania underpins its global distribution.</title>
        <authorList>
            <person name="Read B.A."/>
            <person name="Kegel J."/>
            <person name="Klute M.J."/>
            <person name="Kuo A."/>
            <person name="Lefebvre S.C."/>
            <person name="Maumus F."/>
            <person name="Mayer C."/>
            <person name="Miller J."/>
            <person name="Monier A."/>
            <person name="Salamov A."/>
            <person name="Young J."/>
            <person name="Aguilar M."/>
            <person name="Claverie J.M."/>
            <person name="Frickenhaus S."/>
            <person name="Gonzalez K."/>
            <person name="Herman E.K."/>
            <person name="Lin Y.C."/>
            <person name="Napier J."/>
            <person name="Ogata H."/>
            <person name="Sarno A.F."/>
            <person name="Shmutz J."/>
            <person name="Schroeder D."/>
            <person name="de Vargas C."/>
            <person name="Verret F."/>
            <person name="von Dassow P."/>
            <person name="Valentin K."/>
            <person name="Van de Peer Y."/>
            <person name="Wheeler G."/>
            <person name="Dacks J.B."/>
            <person name="Delwiche C.F."/>
            <person name="Dyhrman S.T."/>
            <person name="Glockner G."/>
            <person name="John U."/>
            <person name="Richards T."/>
            <person name="Worden A.Z."/>
            <person name="Zhang X."/>
            <person name="Grigoriev I.V."/>
            <person name="Allen A.E."/>
            <person name="Bidle K."/>
            <person name="Borodovsky M."/>
            <person name="Bowler C."/>
            <person name="Brownlee C."/>
            <person name="Cock J.M."/>
            <person name="Elias M."/>
            <person name="Gladyshev V.N."/>
            <person name="Groth M."/>
            <person name="Guda C."/>
            <person name="Hadaegh A."/>
            <person name="Iglesias-Rodriguez M.D."/>
            <person name="Jenkins J."/>
            <person name="Jones B.M."/>
            <person name="Lawson T."/>
            <person name="Leese F."/>
            <person name="Lindquist E."/>
            <person name="Lobanov A."/>
            <person name="Lomsadze A."/>
            <person name="Malik S.B."/>
            <person name="Marsh M.E."/>
            <person name="Mackinder L."/>
            <person name="Mock T."/>
            <person name="Mueller-Roeber B."/>
            <person name="Pagarete A."/>
            <person name="Parker M."/>
            <person name="Probert I."/>
            <person name="Quesneville H."/>
            <person name="Raines C."/>
            <person name="Rensing S.A."/>
            <person name="Riano-Pachon D.M."/>
            <person name="Richier S."/>
            <person name="Rokitta S."/>
            <person name="Shiraiwa Y."/>
            <person name="Soanes D.M."/>
            <person name="van der Giezen M."/>
            <person name="Wahlund T.M."/>
            <person name="Williams B."/>
            <person name="Wilson W."/>
            <person name="Wolfe G."/>
            <person name="Wurch L.L."/>
        </authorList>
    </citation>
    <scope>NUCLEOTIDE SEQUENCE</scope>
</reference>
<dbReference type="Gene3D" id="2.130.10.30">
    <property type="entry name" value="Regulator of chromosome condensation 1/beta-lactamase-inhibitor protein II"/>
    <property type="match status" value="1"/>
</dbReference>
<dbReference type="Proteomes" id="UP000013827">
    <property type="component" value="Unassembled WGS sequence"/>
</dbReference>
<dbReference type="STRING" id="2903.R1CTQ7"/>
<dbReference type="HOGENOM" id="CLU_1108767_0_0_1"/>
<name>A0A0D3I380_EMIH1</name>
<dbReference type="GO" id="GO:0005085">
    <property type="term" value="F:guanyl-nucleotide exchange factor activity"/>
    <property type="evidence" value="ECO:0007669"/>
    <property type="project" value="TreeGrafter"/>
</dbReference>
<proteinExistence type="predicted"/>
<dbReference type="PaxDb" id="2903-EOD05715"/>
<dbReference type="PANTHER" id="PTHR45982:SF1">
    <property type="entry name" value="REGULATOR OF CHROMOSOME CONDENSATION"/>
    <property type="match status" value="1"/>
</dbReference>
<dbReference type="PROSITE" id="PS50012">
    <property type="entry name" value="RCC1_3"/>
    <property type="match status" value="1"/>
</dbReference>
<organism evidence="2 3">
    <name type="scientific">Emiliania huxleyi (strain CCMP1516)</name>
    <dbReference type="NCBI Taxonomy" id="280463"/>
    <lineage>
        <taxon>Eukaryota</taxon>
        <taxon>Haptista</taxon>
        <taxon>Haptophyta</taxon>
        <taxon>Prymnesiophyceae</taxon>
        <taxon>Isochrysidales</taxon>
        <taxon>Noelaerhabdaceae</taxon>
        <taxon>Emiliania</taxon>
    </lineage>
</organism>
<evidence type="ECO:0008006" key="4">
    <source>
        <dbReference type="Google" id="ProtNLM"/>
    </source>
</evidence>
<dbReference type="RefSeq" id="XP_005758144.1">
    <property type="nucleotide sequence ID" value="XM_005758087.1"/>
</dbReference>
<dbReference type="PANTHER" id="PTHR45982">
    <property type="entry name" value="REGULATOR OF CHROMOSOME CONDENSATION"/>
    <property type="match status" value="1"/>
</dbReference>